<evidence type="ECO:0000313" key="2">
    <source>
        <dbReference type="Proteomes" id="UP000887566"/>
    </source>
</evidence>
<proteinExistence type="predicted"/>
<dbReference type="WBParaSite" id="PSAMB.scaffold2376size23518.g17482.t1">
    <property type="protein sequence ID" value="PSAMB.scaffold2376size23518.g17482.t1"/>
    <property type="gene ID" value="PSAMB.scaffold2376size23518.g17482"/>
</dbReference>
<feature type="domain" description="NYN" evidence="1">
    <location>
        <begin position="7"/>
        <end position="123"/>
    </location>
</feature>
<organism evidence="2 3">
    <name type="scientific">Plectus sambesii</name>
    <dbReference type="NCBI Taxonomy" id="2011161"/>
    <lineage>
        <taxon>Eukaryota</taxon>
        <taxon>Metazoa</taxon>
        <taxon>Ecdysozoa</taxon>
        <taxon>Nematoda</taxon>
        <taxon>Chromadorea</taxon>
        <taxon>Plectida</taxon>
        <taxon>Plectina</taxon>
        <taxon>Plectoidea</taxon>
        <taxon>Plectidae</taxon>
        <taxon>Plectus</taxon>
    </lineage>
</organism>
<reference evidence="3" key="1">
    <citation type="submission" date="2022-11" db="UniProtKB">
        <authorList>
            <consortium name="WormBaseParasite"/>
        </authorList>
    </citation>
    <scope>IDENTIFICATION</scope>
</reference>
<dbReference type="Pfam" id="PF01936">
    <property type="entry name" value="NYN"/>
    <property type="match status" value="1"/>
</dbReference>
<dbReference type="AlphaFoldDB" id="A0A914VQW2"/>
<accession>A0A914VQW2</accession>
<dbReference type="Proteomes" id="UP000887566">
    <property type="component" value="Unplaced"/>
</dbReference>
<evidence type="ECO:0000259" key="1">
    <source>
        <dbReference type="Pfam" id="PF01936"/>
    </source>
</evidence>
<keyword evidence="2" id="KW-1185">Reference proteome</keyword>
<name>A0A914VQW2_9BILA</name>
<dbReference type="InterPro" id="IPR021139">
    <property type="entry name" value="NYN"/>
</dbReference>
<dbReference type="GO" id="GO:0004540">
    <property type="term" value="F:RNA nuclease activity"/>
    <property type="evidence" value="ECO:0007669"/>
    <property type="project" value="InterPro"/>
</dbReference>
<evidence type="ECO:0000313" key="3">
    <source>
        <dbReference type="WBParaSite" id="PSAMB.scaffold2376size23518.g17482.t1"/>
    </source>
</evidence>
<sequence>MPGTHYFWDMDRIPVPYLERRSVGKVIEKLRAKFGNGPMVAVGDENRMKENDDPEVAIKSVPLLEFIHVPYSQKNAAAKILLQSITERIWARGDVIVLLTADGTLTKDIMVLKSQGVTINLIGNRLNELYIRLQEVAGRSYVFQWSEILGRQ</sequence>
<protein>
    <submittedName>
        <fullName evidence="3">NYN domain-containing protein</fullName>
    </submittedName>
</protein>